<keyword evidence="2" id="KW-1185">Reference proteome</keyword>
<dbReference type="PANTHER" id="PTHR45786">
    <property type="entry name" value="DNA BINDING PROTEIN-LIKE"/>
    <property type="match status" value="1"/>
</dbReference>
<dbReference type="Proteomes" id="UP001151760">
    <property type="component" value="Unassembled WGS sequence"/>
</dbReference>
<accession>A0ABQ4ZCL2</accession>
<dbReference type="EMBL" id="BQNB010011229">
    <property type="protein sequence ID" value="GJS87840.1"/>
    <property type="molecule type" value="Genomic_DNA"/>
</dbReference>
<evidence type="ECO:0008006" key="3">
    <source>
        <dbReference type="Google" id="ProtNLM"/>
    </source>
</evidence>
<reference evidence="1" key="1">
    <citation type="journal article" date="2022" name="Int. J. Mol. Sci.">
        <title>Draft Genome of Tanacetum Coccineum: Genomic Comparison of Closely Related Tanacetum-Family Plants.</title>
        <authorList>
            <person name="Yamashiro T."/>
            <person name="Shiraishi A."/>
            <person name="Nakayama K."/>
            <person name="Satake H."/>
        </authorList>
    </citation>
    <scope>NUCLEOTIDE SEQUENCE</scope>
</reference>
<comment type="caution">
    <text evidence="1">The sequence shown here is derived from an EMBL/GenBank/DDBJ whole genome shotgun (WGS) entry which is preliminary data.</text>
</comment>
<evidence type="ECO:0000313" key="1">
    <source>
        <dbReference type="EMBL" id="GJS87840.1"/>
    </source>
</evidence>
<evidence type="ECO:0000313" key="2">
    <source>
        <dbReference type="Proteomes" id="UP001151760"/>
    </source>
</evidence>
<organism evidence="1 2">
    <name type="scientific">Tanacetum coccineum</name>
    <dbReference type="NCBI Taxonomy" id="301880"/>
    <lineage>
        <taxon>Eukaryota</taxon>
        <taxon>Viridiplantae</taxon>
        <taxon>Streptophyta</taxon>
        <taxon>Embryophyta</taxon>
        <taxon>Tracheophyta</taxon>
        <taxon>Spermatophyta</taxon>
        <taxon>Magnoliopsida</taxon>
        <taxon>eudicotyledons</taxon>
        <taxon>Gunneridae</taxon>
        <taxon>Pentapetalae</taxon>
        <taxon>asterids</taxon>
        <taxon>campanulids</taxon>
        <taxon>Asterales</taxon>
        <taxon>Asteraceae</taxon>
        <taxon>Asteroideae</taxon>
        <taxon>Anthemideae</taxon>
        <taxon>Anthemidinae</taxon>
        <taxon>Tanacetum</taxon>
    </lineage>
</organism>
<name>A0ABQ4ZCL2_9ASTR</name>
<reference evidence="1" key="2">
    <citation type="submission" date="2022-01" db="EMBL/GenBank/DDBJ databases">
        <authorList>
            <person name="Yamashiro T."/>
            <person name="Shiraishi A."/>
            <person name="Satake H."/>
            <person name="Nakayama K."/>
        </authorList>
    </citation>
    <scope>NUCLEOTIDE SEQUENCE</scope>
</reference>
<dbReference type="PANTHER" id="PTHR45786:SF74">
    <property type="entry name" value="ATP-DEPENDENT DNA HELICASE"/>
    <property type="match status" value="1"/>
</dbReference>
<gene>
    <name evidence="1" type="ORF">Tco_0770476</name>
</gene>
<proteinExistence type="predicted"/>
<protein>
    <recommendedName>
        <fullName evidence="3">Helitron helicase-like domain-containing protein</fullName>
    </recommendedName>
</protein>
<sequence>MSPGNNHAVRPSLSNILHTFVMIHSNTIINRDENVQSFCCLKLLDIRIPDTSPSHKRLTKKGRKLAALASSGTGVSCHSLGAPSYECRSCNATMWYEERITRETGIQTQHSHYAANKIRVYNGMFCFTSFGAMIDHSINVGSGLYTFRINGQNYHRIGSLLPKEGTQPRIVHLPRHFEWKGIGVIHILLSTSSCAERTSSRQYNIPTVSEVAALIINDFGDGEPTRDIVVNKKDIEPKRILELHPSCMALQYPLLFPYGKDGYHDNILYHTNTGKRKTTRDNVTMKEYYAYIIQYKKDQRTTLLRGVRLFQ</sequence>